<feature type="region of interest" description="Disordered" evidence="1">
    <location>
        <begin position="61"/>
        <end position="124"/>
    </location>
</feature>
<organism evidence="2 3">
    <name type="scientific">Hapsidospora chrysogenum (strain ATCC 11550 / CBS 779.69 / DSM 880 / IAM 14645 / JCM 23072 / IMI 49137)</name>
    <name type="common">Acremonium chrysogenum</name>
    <dbReference type="NCBI Taxonomy" id="857340"/>
    <lineage>
        <taxon>Eukaryota</taxon>
        <taxon>Fungi</taxon>
        <taxon>Dikarya</taxon>
        <taxon>Ascomycota</taxon>
        <taxon>Pezizomycotina</taxon>
        <taxon>Sordariomycetes</taxon>
        <taxon>Hypocreomycetidae</taxon>
        <taxon>Hypocreales</taxon>
        <taxon>Bionectriaceae</taxon>
        <taxon>Hapsidospora</taxon>
    </lineage>
</organism>
<dbReference type="HOGENOM" id="CLU_142375_2_0_1"/>
<evidence type="ECO:0000313" key="2">
    <source>
        <dbReference type="EMBL" id="KFH43403.1"/>
    </source>
</evidence>
<feature type="compositionally biased region" description="Basic residues" evidence="1">
    <location>
        <begin position="88"/>
        <end position="100"/>
    </location>
</feature>
<reference evidence="3" key="1">
    <citation type="journal article" date="2014" name="Genome Announc.">
        <title>Genome sequence and annotation of Acremonium chrysogenum, producer of the beta-lactam antibiotic cephalosporin C.</title>
        <authorList>
            <person name="Terfehr D."/>
            <person name="Dahlmann T.A."/>
            <person name="Specht T."/>
            <person name="Zadra I."/>
            <person name="Kuernsteiner H."/>
            <person name="Kueck U."/>
        </authorList>
    </citation>
    <scope>NUCLEOTIDE SEQUENCE [LARGE SCALE GENOMIC DNA]</scope>
    <source>
        <strain evidence="3">ATCC 11550 / CBS 779.69 / DSM 880 / IAM 14645 / JCM 23072 / IMI 49137</strain>
    </source>
</reference>
<name>A0A086T221_HAPC1</name>
<evidence type="ECO:0000313" key="3">
    <source>
        <dbReference type="Proteomes" id="UP000029964"/>
    </source>
</evidence>
<keyword evidence="3" id="KW-1185">Reference proteome</keyword>
<dbReference type="Proteomes" id="UP000029964">
    <property type="component" value="Unassembled WGS sequence"/>
</dbReference>
<gene>
    <name evidence="2" type="ORF">ACRE_058360</name>
</gene>
<dbReference type="OrthoDB" id="5239281at2759"/>
<protein>
    <recommendedName>
        <fullName evidence="4">Myb-like domain-containing protein</fullName>
    </recommendedName>
</protein>
<proteinExistence type="predicted"/>
<accession>A0A086T221</accession>
<evidence type="ECO:0008006" key="4">
    <source>
        <dbReference type="Google" id="ProtNLM"/>
    </source>
</evidence>
<dbReference type="STRING" id="857340.A0A086T221"/>
<comment type="caution">
    <text evidence="2">The sequence shown here is derived from an EMBL/GenBank/DDBJ whole genome shotgun (WGS) entry which is preliminary data.</text>
</comment>
<dbReference type="AlphaFoldDB" id="A0A086T221"/>
<sequence>MAPKNSSNGGEVLALTENENRFMKAVFDNMTQKPDADWDAVASALNLKDAKCAKERWRQMSIRHGWRETSGSGGSPRKAAGGGEAKVTKRPRTPRKKGKKAGGDVEVKSEDDEDTKLASDPAEI</sequence>
<dbReference type="EMBL" id="JPKY01000070">
    <property type="protein sequence ID" value="KFH43403.1"/>
    <property type="molecule type" value="Genomic_DNA"/>
</dbReference>
<evidence type="ECO:0000256" key="1">
    <source>
        <dbReference type="SAM" id="MobiDB-lite"/>
    </source>
</evidence>